<dbReference type="EMBL" id="BMFH01000001">
    <property type="protein sequence ID" value="GGD37660.1"/>
    <property type="molecule type" value="Genomic_DNA"/>
</dbReference>
<dbReference type="InterPro" id="IPR032710">
    <property type="entry name" value="NTF2-like_dom_sf"/>
</dbReference>
<evidence type="ECO:0008006" key="3">
    <source>
        <dbReference type="Google" id="ProtNLM"/>
    </source>
</evidence>
<gene>
    <name evidence="1" type="ORF">GCM10011361_00900</name>
</gene>
<name>A0ABQ1QN82_9FLAO</name>
<dbReference type="SUPFAM" id="SSF54427">
    <property type="entry name" value="NTF2-like"/>
    <property type="match status" value="1"/>
</dbReference>
<reference evidence="2" key="1">
    <citation type="journal article" date="2019" name="Int. J. Syst. Evol. Microbiol.">
        <title>The Global Catalogue of Microorganisms (GCM) 10K type strain sequencing project: providing services to taxonomists for standard genome sequencing and annotation.</title>
        <authorList>
            <consortium name="The Broad Institute Genomics Platform"/>
            <consortium name="The Broad Institute Genome Sequencing Center for Infectious Disease"/>
            <person name="Wu L."/>
            <person name="Ma J."/>
        </authorList>
    </citation>
    <scope>NUCLEOTIDE SEQUENCE [LARGE SCALE GENOMIC DNA]</scope>
    <source>
        <strain evidence="2">CGMCC 1.12606</strain>
    </source>
</reference>
<keyword evidence="2" id="KW-1185">Reference proteome</keyword>
<dbReference type="Proteomes" id="UP000625780">
    <property type="component" value="Unassembled WGS sequence"/>
</dbReference>
<proteinExistence type="predicted"/>
<sequence>MIKKVSGMKKYATVILLLTLWSGWGQVNPKVSVEKAITDFFEAFHAQDSLRLRQMASPAIRMQTLGRSSAGTDSVITVPFGNFLRSISSIPDSVRFEERLLSISVEVDGNLAQAWTPYEFWVNGELSHCGANAFQLFCDKGSWKILQIIDTRRREGCLE</sequence>
<dbReference type="Gene3D" id="3.10.450.50">
    <property type="match status" value="1"/>
</dbReference>
<evidence type="ECO:0000313" key="2">
    <source>
        <dbReference type="Proteomes" id="UP000625780"/>
    </source>
</evidence>
<accession>A0ABQ1QN82</accession>
<organism evidence="1 2">
    <name type="scientific">Muriicola marianensis</name>
    <dbReference type="NCBI Taxonomy" id="1324801"/>
    <lineage>
        <taxon>Bacteria</taxon>
        <taxon>Pseudomonadati</taxon>
        <taxon>Bacteroidota</taxon>
        <taxon>Flavobacteriia</taxon>
        <taxon>Flavobacteriales</taxon>
        <taxon>Flavobacteriaceae</taxon>
        <taxon>Muriicola</taxon>
    </lineage>
</organism>
<evidence type="ECO:0000313" key="1">
    <source>
        <dbReference type="EMBL" id="GGD37660.1"/>
    </source>
</evidence>
<protein>
    <recommendedName>
        <fullName evidence="3">Nuclear transport factor 2 family protein</fullName>
    </recommendedName>
</protein>
<comment type="caution">
    <text evidence="1">The sequence shown here is derived from an EMBL/GenBank/DDBJ whole genome shotgun (WGS) entry which is preliminary data.</text>
</comment>